<dbReference type="EMBL" id="FNIL01000012">
    <property type="protein sequence ID" value="SDO36538.1"/>
    <property type="molecule type" value="Genomic_DNA"/>
</dbReference>
<feature type="compositionally biased region" description="Acidic residues" evidence="1">
    <location>
        <begin position="65"/>
        <end position="80"/>
    </location>
</feature>
<dbReference type="Proteomes" id="UP000198778">
    <property type="component" value="Unassembled WGS sequence"/>
</dbReference>
<feature type="domain" description="Prolow-density lipoprotein receptor-related protein 1-like beta-propeller" evidence="2">
    <location>
        <begin position="88"/>
        <end position="331"/>
    </location>
</feature>
<evidence type="ECO:0000256" key="1">
    <source>
        <dbReference type="SAM" id="MobiDB-lite"/>
    </source>
</evidence>
<evidence type="ECO:0000313" key="3">
    <source>
        <dbReference type="EMBL" id="SDO36538.1"/>
    </source>
</evidence>
<dbReference type="AlphaFoldDB" id="A0A1H0IYH0"/>
<reference evidence="4" key="1">
    <citation type="submission" date="2016-10" db="EMBL/GenBank/DDBJ databases">
        <authorList>
            <person name="Varghese N."/>
            <person name="Submissions S."/>
        </authorList>
    </citation>
    <scope>NUCLEOTIDE SEQUENCE [LARGE SCALE GENOMIC DNA]</scope>
    <source>
        <strain evidence="4">CGMCC 1.10369</strain>
    </source>
</reference>
<proteinExistence type="predicted"/>
<dbReference type="STRING" id="745820.SAMN04488053_1122"/>
<name>A0A1H0IYH0_9BACI</name>
<evidence type="ECO:0000313" key="4">
    <source>
        <dbReference type="Proteomes" id="UP000198778"/>
    </source>
</evidence>
<dbReference type="PROSITE" id="PS51257">
    <property type="entry name" value="PROKAR_LIPOPROTEIN"/>
    <property type="match status" value="1"/>
</dbReference>
<dbReference type="Pfam" id="PF16472">
    <property type="entry name" value="DUF5050"/>
    <property type="match status" value="1"/>
</dbReference>
<accession>A0A1H0IYH0</accession>
<feature type="region of interest" description="Disordered" evidence="1">
    <location>
        <begin position="19"/>
        <end position="80"/>
    </location>
</feature>
<evidence type="ECO:0000259" key="2">
    <source>
        <dbReference type="Pfam" id="PF16472"/>
    </source>
</evidence>
<sequence length="399" mass="45478">MKRLLFTAGVIVLAGCADTEENNTVPEENNTEATETEDTPGNAENNAPENEEQESEAENSAGENENNEENNQPEENEMSAEEATPIGNYAGNIAQGGHMAVLDDTLYTIDFFENEYGIFEMPLDGEEEPEKLLEVFASHIHAVEDGLFYIDHAEMFEPTGLHFYDFGTGDVEEIVDGPVRNPQMTEEGLWFLTVIDEEEGSPMAIHRYDLDSGEVENMEVHEVNFAVNNQYEIHQYEIYLHEANGGGFDEEDAITDEATAPVFLDGHDLYFNGFEGMMRYNMQEEEMTQLSEEPIAYFNARDDHIFYSPFPEEEGEELQMYYMSAEGDDEPVELDGYDSIYMFDGYGIARRGTLDELTYDRFDYETGEWSTLYYTEVEEGVDSIEDEFGENVEEEEIEE</sequence>
<dbReference type="SUPFAM" id="SSF69304">
    <property type="entry name" value="Tricorn protease N-terminal domain"/>
    <property type="match status" value="1"/>
</dbReference>
<dbReference type="RefSeq" id="WP_090843728.1">
    <property type="nucleotide sequence ID" value="NZ_FNIL01000012.1"/>
</dbReference>
<dbReference type="OrthoDB" id="2888484at2"/>
<organism evidence="3 4">
    <name type="scientific">Alkalicoccus daliensis</name>
    <dbReference type="NCBI Taxonomy" id="745820"/>
    <lineage>
        <taxon>Bacteria</taxon>
        <taxon>Bacillati</taxon>
        <taxon>Bacillota</taxon>
        <taxon>Bacilli</taxon>
        <taxon>Bacillales</taxon>
        <taxon>Bacillaceae</taxon>
        <taxon>Alkalicoccus</taxon>
    </lineage>
</organism>
<keyword evidence="4" id="KW-1185">Reference proteome</keyword>
<feature type="compositionally biased region" description="Low complexity" evidence="1">
    <location>
        <begin position="22"/>
        <end position="48"/>
    </location>
</feature>
<dbReference type="InterPro" id="IPR032485">
    <property type="entry name" value="LRP1-like_beta_prop"/>
</dbReference>
<protein>
    <recommendedName>
        <fullName evidence="2">Prolow-density lipoprotein receptor-related protein 1-like beta-propeller domain-containing protein</fullName>
    </recommendedName>
</protein>
<gene>
    <name evidence="3" type="ORF">SAMN04488053_1122</name>
</gene>